<name>A0A2S6AKS1_9NOCA</name>
<reference evidence="2 3" key="1">
    <citation type="submission" date="2018-02" db="EMBL/GenBank/DDBJ databases">
        <title>8 Nocardia nova and 1 Nocardia cyriacigeorgica strain used for evolution to TMP-SMX.</title>
        <authorList>
            <person name="Mehta H."/>
            <person name="Weng J."/>
            <person name="Shamoo Y."/>
        </authorList>
    </citation>
    <scope>NUCLEOTIDE SEQUENCE [LARGE SCALE GENOMIC DNA]</scope>
    <source>
        <strain evidence="2 3">MDA3139</strain>
    </source>
</reference>
<dbReference type="EMBL" id="PSZC01000018">
    <property type="protein sequence ID" value="PPJ35829.1"/>
    <property type="molecule type" value="Genomic_DNA"/>
</dbReference>
<feature type="domain" description="N-acetyltransferase" evidence="1">
    <location>
        <begin position="21"/>
        <end position="182"/>
    </location>
</feature>
<dbReference type="Pfam" id="PF00583">
    <property type="entry name" value="Acetyltransf_1"/>
    <property type="match status" value="1"/>
</dbReference>
<gene>
    <name evidence="2" type="ORF">C5E45_23780</name>
</gene>
<keyword evidence="2" id="KW-0808">Transferase</keyword>
<dbReference type="CDD" id="cd04301">
    <property type="entry name" value="NAT_SF"/>
    <property type="match status" value="1"/>
</dbReference>
<dbReference type="PROSITE" id="PS51186">
    <property type="entry name" value="GNAT"/>
    <property type="match status" value="1"/>
</dbReference>
<evidence type="ECO:0000259" key="1">
    <source>
        <dbReference type="PROSITE" id="PS51186"/>
    </source>
</evidence>
<organism evidence="2 3">
    <name type="scientific">Nocardia nova</name>
    <dbReference type="NCBI Taxonomy" id="37330"/>
    <lineage>
        <taxon>Bacteria</taxon>
        <taxon>Bacillati</taxon>
        <taxon>Actinomycetota</taxon>
        <taxon>Actinomycetes</taxon>
        <taxon>Mycobacteriales</taxon>
        <taxon>Nocardiaceae</taxon>
        <taxon>Nocardia</taxon>
    </lineage>
</organism>
<dbReference type="Gene3D" id="3.40.630.30">
    <property type="match status" value="1"/>
</dbReference>
<proteinExistence type="predicted"/>
<evidence type="ECO:0000313" key="3">
    <source>
        <dbReference type="Proteomes" id="UP000239874"/>
    </source>
</evidence>
<evidence type="ECO:0000313" key="2">
    <source>
        <dbReference type="EMBL" id="PPJ35829.1"/>
    </source>
</evidence>
<dbReference type="InterPro" id="IPR016181">
    <property type="entry name" value="Acyl_CoA_acyltransferase"/>
</dbReference>
<dbReference type="GO" id="GO:0016747">
    <property type="term" value="F:acyltransferase activity, transferring groups other than amino-acyl groups"/>
    <property type="evidence" value="ECO:0007669"/>
    <property type="project" value="InterPro"/>
</dbReference>
<dbReference type="InterPro" id="IPR000182">
    <property type="entry name" value="GNAT_dom"/>
</dbReference>
<sequence length="188" mass="20531">MSRSIARLGAPPLRRQEPRVLGIARAQICDVDQVIDLRHGVEDWLASRRIVQWAPREIPESVFYDQVAAGEYYVARIDGRSSIVGAFRLLWRDPVMWQDGVFAGYVHGLVVDRAHAGNGIGGALLGWAGRTSREAGANLLRLDCVDTNVALCAYYRAAGFVPVGRRGLGSSRGVVLFQRSLAEPSTTG</sequence>
<protein>
    <submittedName>
        <fullName evidence="2">GNAT family N-acetyltransferase</fullName>
    </submittedName>
</protein>
<dbReference type="SUPFAM" id="SSF55729">
    <property type="entry name" value="Acyl-CoA N-acyltransferases (Nat)"/>
    <property type="match status" value="1"/>
</dbReference>
<comment type="caution">
    <text evidence="2">The sequence shown here is derived from an EMBL/GenBank/DDBJ whole genome shotgun (WGS) entry which is preliminary data.</text>
</comment>
<dbReference type="Proteomes" id="UP000239874">
    <property type="component" value="Unassembled WGS sequence"/>
</dbReference>
<accession>A0A2S6AKS1</accession>
<dbReference type="AlphaFoldDB" id="A0A2S6AKS1"/>